<dbReference type="InterPro" id="IPR022742">
    <property type="entry name" value="Hydrolase_4"/>
</dbReference>
<gene>
    <name evidence="2" type="ORF">DX908_11530</name>
</gene>
<keyword evidence="3" id="KW-1185">Reference proteome</keyword>
<dbReference type="InParanoid" id="A0A371RK63"/>
<keyword evidence="2" id="KW-0378">Hydrolase</keyword>
<dbReference type="Gene3D" id="3.40.50.1820">
    <property type="entry name" value="alpha/beta hydrolase"/>
    <property type="match status" value="1"/>
</dbReference>
<proteinExistence type="predicted"/>
<feature type="domain" description="Serine aminopeptidase S33" evidence="1">
    <location>
        <begin position="36"/>
        <end position="159"/>
    </location>
</feature>
<organism evidence="2 3">
    <name type="scientific">Parvularcula marina</name>
    <dbReference type="NCBI Taxonomy" id="2292771"/>
    <lineage>
        <taxon>Bacteria</taxon>
        <taxon>Pseudomonadati</taxon>
        <taxon>Pseudomonadota</taxon>
        <taxon>Alphaproteobacteria</taxon>
        <taxon>Parvularculales</taxon>
        <taxon>Parvularculaceae</taxon>
        <taxon>Parvularcula</taxon>
    </lineage>
</organism>
<dbReference type="InterPro" id="IPR029058">
    <property type="entry name" value="AB_hydrolase_fold"/>
</dbReference>
<reference evidence="2 3" key="1">
    <citation type="submission" date="2018-08" db="EMBL/GenBank/DDBJ databases">
        <title>Parvularcula sp. SM1705, isolated from surface water of the South Sea China.</title>
        <authorList>
            <person name="Sun L."/>
        </authorList>
    </citation>
    <scope>NUCLEOTIDE SEQUENCE [LARGE SCALE GENOMIC DNA]</scope>
    <source>
        <strain evidence="2 3">SM1705</strain>
    </source>
</reference>
<comment type="caution">
    <text evidence="2">The sequence shown here is derived from an EMBL/GenBank/DDBJ whole genome shotgun (WGS) entry which is preliminary data.</text>
</comment>
<dbReference type="SUPFAM" id="SSF53474">
    <property type="entry name" value="alpha/beta-Hydrolases"/>
    <property type="match status" value="1"/>
</dbReference>
<dbReference type="RefSeq" id="WP_116392475.1">
    <property type="nucleotide sequence ID" value="NZ_QUQO01000001.1"/>
</dbReference>
<dbReference type="Pfam" id="PF12146">
    <property type="entry name" value="Hydrolase_4"/>
    <property type="match status" value="1"/>
</dbReference>
<dbReference type="InterPro" id="IPR017208">
    <property type="entry name" value="UCP037442_abhydr"/>
</dbReference>
<name>A0A371RK63_9PROT</name>
<dbReference type="AlphaFoldDB" id="A0A371RK63"/>
<evidence type="ECO:0000259" key="1">
    <source>
        <dbReference type="Pfam" id="PF12146"/>
    </source>
</evidence>
<evidence type="ECO:0000313" key="2">
    <source>
        <dbReference type="EMBL" id="RFB05842.1"/>
    </source>
</evidence>
<evidence type="ECO:0000313" key="3">
    <source>
        <dbReference type="Proteomes" id="UP000264589"/>
    </source>
</evidence>
<dbReference type="EMBL" id="QUQO01000001">
    <property type="protein sequence ID" value="RFB05842.1"/>
    <property type="molecule type" value="Genomic_DNA"/>
</dbReference>
<protein>
    <submittedName>
        <fullName evidence="2">Alpha/beta fold hydrolase</fullName>
    </submittedName>
</protein>
<dbReference type="PIRSF" id="PIRSF037442">
    <property type="entry name" value="UCP037442_abhydr"/>
    <property type="match status" value="1"/>
</dbReference>
<dbReference type="GO" id="GO:0016787">
    <property type="term" value="F:hydrolase activity"/>
    <property type="evidence" value="ECO:0007669"/>
    <property type="project" value="UniProtKB-KW"/>
</dbReference>
<sequence length="299" mass="33259">MADPVTLPDEITEEAVRVTARDGFSLSALWLRPPAAKGALLVSTGTGYPKEFYLRFARAAAERGFACLLFDWRGIGGSAPEDLAAMKMDYSDWGRLDFPAMFEALRAGSGTDGPHLHVGHSAGGHMVGFADNHALIDAHAFICVGSGYWGNHLLWYRPAALWFWHGWGAWSLAQHGYVKRGGGWTGRPLPRGVFETWKRWCHDPSYYRRELEEKLRPHHFEDVTAPIRSFIYKDDPIATPKTGQHMLDAYPNAPSELVVASAADFGLSAIRHDGPFPKRSLAAAEPVLEWLDSFLIVER</sequence>
<accession>A0A371RK63</accession>
<dbReference type="Proteomes" id="UP000264589">
    <property type="component" value="Unassembled WGS sequence"/>
</dbReference>
<dbReference type="OrthoDB" id="9785076at2"/>